<dbReference type="InterPro" id="IPR036864">
    <property type="entry name" value="Zn2-C6_fun-type_DNA-bd_sf"/>
</dbReference>
<evidence type="ECO:0000313" key="9">
    <source>
        <dbReference type="Proteomes" id="UP001194746"/>
    </source>
</evidence>
<keyword evidence="2" id="KW-0805">Transcription regulation</keyword>
<keyword evidence="4" id="KW-0804">Transcription</keyword>
<evidence type="ECO:0000256" key="6">
    <source>
        <dbReference type="SAM" id="MobiDB-lite"/>
    </source>
</evidence>
<evidence type="ECO:0000256" key="5">
    <source>
        <dbReference type="ARBA" id="ARBA00023242"/>
    </source>
</evidence>
<reference evidence="8" key="2">
    <citation type="submission" date="2020-02" db="EMBL/GenBank/DDBJ databases">
        <authorList>
            <person name="Gilchrist C.L.M."/>
            <person name="Chooi Y.-H."/>
        </authorList>
    </citation>
    <scope>NUCLEOTIDE SEQUENCE</scope>
    <source>
        <strain evidence="8">MST-FP2251</strain>
    </source>
</reference>
<evidence type="ECO:0000259" key="7">
    <source>
        <dbReference type="PROSITE" id="PS50048"/>
    </source>
</evidence>
<dbReference type="Proteomes" id="UP001194746">
    <property type="component" value="Unassembled WGS sequence"/>
</dbReference>
<dbReference type="InterPro" id="IPR021858">
    <property type="entry name" value="Fun_TF"/>
</dbReference>
<dbReference type="GO" id="GO:0008270">
    <property type="term" value="F:zinc ion binding"/>
    <property type="evidence" value="ECO:0007669"/>
    <property type="project" value="InterPro"/>
</dbReference>
<sequence length="598" mass="66190">MADRDMADDSSTTSLFFEPLPSGFSFNPLDSDPLWTLPFGWSDALPSENGGTSREKPRKRRRGKTYTGCLTCRARKIKCDGSRPFCLNCHRSRHYICPGYLDSAVDDDPPEPDCRPSKRPNLASSAIEPKSQGQAEHYLSADVYDGLVAHYRNVVCHLLMPTIDSVRNPYLQILLPMALTEPPSTTQLALRYSLLAVSAIHTSRVSPASETHDRAQWLQTKSQRLIHAALDELSDGSSSTLDKCALLGAATILISADVFSGESRDSTASITLAKQVFHQTGGDAFWKQHNPQPSILYQLLRCHDIIASTAHLHLPTVSIDDDDNNSSTSLLSSSSNNNNSRSLRQDLLPTTDHHYILDTSFGISLHTISLLGQITHLSTLCSSLPWTPTTLQAVQDARHRLHSFNDADLLKQQTLCFDISSSSPSSSSSSYSSSPSPSLPPIIRDELLSNHLSAFHYAVILFFYRITYHNLHETLDSTTSTLNAQTYVEHILERLENIDCLVNTRDTCPANTLWPALVAGCEAIGTALRQRVLIWLARAARKGLGNIAAAKRLIMEVWRRVDRGGSDDNDSNGRVGYGLGEVDWRLVMRDMQLSFNLC</sequence>
<keyword evidence="3" id="KW-0238">DNA-binding</keyword>
<keyword evidence="9" id="KW-1185">Reference proteome</keyword>
<comment type="subcellular location">
    <subcellularLocation>
        <location evidence="1">Nucleus</location>
    </subcellularLocation>
</comment>
<comment type="caution">
    <text evidence="8">The sequence shown here is derived from an EMBL/GenBank/DDBJ whole genome shotgun (WGS) entry which is preliminary data.</text>
</comment>
<protein>
    <recommendedName>
        <fullName evidence="7">Zn(2)-C6 fungal-type domain-containing protein</fullName>
    </recommendedName>
</protein>
<dbReference type="EMBL" id="VCAU01000004">
    <property type="protein sequence ID" value="KAF9894230.1"/>
    <property type="molecule type" value="Genomic_DNA"/>
</dbReference>
<dbReference type="GO" id="GO:0005634">
    <property type="term" value="C:nucleus"/>
    <property type="evidence" value="ECO:0007669"/>
    <property type="project" value="UniProtKB-SubCell"/>
</dbReference>
<dbReference type="PANTHER" id="PTHR37534:SF20">
    <property type="entry name" value="PRO1A C6 ZINK-FINGER PROTEIN"/>
    <property type="match status" value="1"/>
</dbReference>
<dbReference type="GO" id="GO:0009893">
    <property type="term" value="P:positive regulation of metabolic process"/>
    <property type="evidence" value="ECO:0007669"/>
    <property type="project" value="UniProtKB-ARBA"/>
</dbReference>
<dbReference type="Pfam" id="PF00172">
    <property type="entry name" value="Zn_clus"/>
    <property type="match status" value="1"/>
</dbReference>
<dbReference type="PROSITE" id="PS00463">
    <property type="entry name" value="ZN2_CY6_FUNGAL_1"/>
    <property type="match status" value="1"/>
</dbReference>
<organism evidence="8 9">
    <name type="scientific">Aspergillus nanangensis</name>
    <dbReference type="NCBI Taxonomy" id="2582783"/>
    <lineage>
        <taxon>Eukaryota</taxon>
        <taxon>Fungi</taxon>
        <taxon>Dikarya</taxon>
        <taxon>Ascomycota</taxon>
        <taxon>Pezizomycotina</taxon>
        <taxon>Eurotiomycetes</taxon>
        <taxon>Eurotiomycetidae</taxon>
        <taxon>Eurotiales</taxon>
        <taxon>Aspergillaceae</taxon>
        <taxon>Aspergillus</taxon>
        <taxon>Aspergillus subgen. Circumdati</taxon>
    </lineage>
</organism>
<dbReference type="Gene3D" id="4.10.240.10">
    <property type="entry name" value="Zn(2)-C6 fungal-type DNA-binding domain"/>
    <property type="match status" value="1"/>
</dbReference>
<dbReference type="Pfam" id="PF11951">
    <property type="entry name" value="Fungal_trans_2"/>
    <property type="match status" value="1"/>
</dbReference>
<evidence type="ECO:0000256" key="1">
    <source>
        <dbReference type="ARBA" id="ARBA00004123"/>
    </source>
</evidence>
<dbReference type="PANTHER" id="PTHR37534">
    <property type="entry name" value="TRANSCRIPTIONAL ACTIVATOR PROTEIN UGA3"/>
    <property type="match status" value="1"/>
</dbReference>
<feature type="region of interest" description="Disordered" evidence="6">
    <location>
        <begin position="108"/>
        <end position="131"/>
    </location>
</feature>
<feature type="region of interest" description="Disordered" evidence="6">
    <location>
        <begin position="325"/>
        <end position="344"/>
    </location>
</feature>
<feature type="domain" description="Zn(2)-C6 fungal-type" evidence="7">
    <location>
        <begin position="68"/>
        <end position="97"/>
    </location>
</feature>
<dbReference type="GO" id="GO:0000981">
    <property type="term" value="F:DNA-binding transcription factor activity, RNA polymerase II-specific"/>
    <property type="evidence" value="ECO:0007669"/>
    <property type="project" value="InterPro"/>
</dbReference>
<evidence type="ECO:0000256" key="3">
    <source>
        <dbReference type="ARBA" id="ARBA00023125"/>
    </source>
</evidence>
<evidence type="ECO:0000256" key="2">
    <source>
        <dbReference type="ARBA" id="ARBA00023015"/>
    </source>
</evidence>
<evidence type="ECO:0000313" key="8">
    <source>
        <dbReference type="EMBL" id="KAF9894230.1"/>
    </source>
</evidence>
<dbReference type="AlphaFoldDB" id="A0AAD4CWX8"/>
<dbReference type="PROSITE" id="PS50048">
    <property type="entry name" value="ZN2_CY6_FUNGAL_2"/>
    <property type="match status" value="1"/>
</dbReference>
<dbReference type="CDD" id="cd00067">
    <property type="entry name" value="GAL4"/>
    <property type="match status" value="1"/>
</dbReference>
<gene>
    <name evidence="8" type="ORF">FE257_007732</name>
</gene>
<proteinExistence type="predicted"/>
<dbReference type="GO" id="GO:0003677">
    <property type="term" value="F:DNA binding"/>
    <property type="evidence" value="ECO:0007669"/>
    <property type="project" value="UniProtKB-KW"/>
</dbReference>
<keyword evidence="5" id="KW-0539">Nucleus</keyword>
<name>A0AAD4CWX8_ASPNN</name>
<dbReference type="InterPro" id="IPR001138">
    <property type="entry name" value="Zn2Cys6_DnaBD"/>
</dbReference>
<dbReference type="SMART" id="SM00066">
    <property type="entry name" value="GAL4"/>
    <property type="match status" value="1"/>
</dbReference>
<evidence type="ECO:0000256" key="4">
    <source>
        <dbReference type="ARBA" id="ARBA00023163"/>
    </source>
</evidence>
<dbReference type="SUPFAM" id="SSF57701">
    <property type="entry name" value="Zn2/Cys6 DNA-binding domain"/>
    <property type="match status" value="1"/>
</dbReference>
<accession>A0AAD4CWX8</accession>
<reference evidence="8" key="1">
    <citation type="journal article" date="2019" name="Beilstein J. Org. Chem.">
        <title>Nanangenines: drimane sesquiterpenoids as the dominant metabolite cohort of a novel Australian fungus, Aspergillus nanangensis.</title>
        <authorList>
            <person name="Lacey H.J."/>
            <person name="Gilchrist C.L.M."/>
            <person name="Crombie A."/>
            <person name="Kalaitzis J.A."/>
            <person name="Vuong D."/>
            <person name="Rutledge P.J."/>
            <person name="Turner P."/>
            <person name="Pitt J.I."/>
            <person name="Lacey E."/>
            <person name="Chooi Y.H."/>
            <person name="Piggott A.M."/>
        </authorList>
    </citation>
    <scope>NUCLEOTIDE SEQUENCE</scope>
    <source>
        <strain evidence="8">MST-FP2251</strain>
    </source>
</reference>